<keyword evidence="2" id="KW-1185">Reference proteome</keyword>
<reference evidence="1" key="1">
    <citation type="submission" date="2022-05" db="EMBL/GenBank/DDBJ databases">
        <title>The Musa troglodytarum L. genome provides insights into the mechanism of non-climacteric behaviour and enrichment of carotenoids.</title>
        <authorList>
            <person name="Wang J."/>
        </authorList>
    </citation>
    <scope>NUCLEOTIDE SEQUENCE</scope>
    <source>
        <tissue evidence="1">Leaf</tissue>
    </source>
</reference>
<dbReference type="OrthoDB" id="1682876at2759"/>
<evidence type="ECO:0000313" key="1">
    <source>
        <dbReference type="EMBL" id="URE10887.1"/>
    </source>
</evidence>
<evidence type="ECO:0008006" key="3">
    <source>
        <dbReference type="Google" id="ProtNLM"/>
    </source>
</evidence>
<dbReference type="AlphaFoldDB" id="A0A9E7GES4"/>
<dbReference type="InterPro" id="IPR008480">
    <property type="entry name" value="DUF761_pln"/>
</dbReference>
<proteinExistence type="predicted"/>
<dbReference type="Proteomes" id="UP001055439">
    <property type="component" value="Chromosome 6"/>
</dbReference>
<accession>A0A9E7GES4</accession>
<protein>
    <recommendedName>
        <fullName evidence="3">DUF761 domain-containing protein</fullName>
    </recommendedName>
</protein>
<gene>
    <name evidence="1" type="ORF">MUK42_22805</name>
</gene>
<dbReference type="EMBL" id="CP097508">
    <property type="protein sequence ID" value="URE10887.1"/>
    <property type="molecule type" value="Genomic_DNA"/>
</dbReference>
<dbReference type="Pfam" id="PF05553">
    <property type="entry name" value="DUF761"/>
    <property type="match status" value="1"/>
</dbReference>
<name>A0A9E7GES4_9LILI</name>
<sequence>MHIRITSSMAVERRIPVLVRFRGAIQRLRFLLSFDATKWIVASRLKRTKPGPRSLSFRGARPSLLDCTEDYYDAGSSFSLSRTASLSSPASRTTSLSPTVSEILRSTSDAASCGDDVDQRAERFIESFYRRLQMERQVSLELRYCREKGMERTVSD</sequence>
<organism evidence="1 2">
    <name type="scientific">Musa troglodytarum</name>
    <name type="common">fe'i banana</name>
    <dbReference type="NCBI Taxonomy" id="320322"/>
    <lineage>
        <taxon>Eukaryota</taxon>
        <taxon>Viridiplantae</taxon>
        <taxon>Streptophyta</taxon>
        <taxon>Embryophyta</taxon>
        <taxon>Tracheophyta</taxon>
        <taxon>Spermatophyta</taxon>
        <taxon>Magnoliopsida</taxon>
        <taxon>Liliopsida</taxon>
        <taxon>Zingiberales</taxon>
        <taxon>Musaceae</taxon>
        <taxon>Musa</taxon>
    </lineage>
</organism>
<evidence type="ECO:0000313" key="2">
    <source>
        <dbReference type="Proteomes" id="UP001055439"/>
    </source>
</evidence>
<dbReference type="PANTHER" id="PTHR33098:SF112">
    <property type="entry name" value="COTTON FIBER PROTEIN"/>
    <property type="match status" value="1"/>
</dbReference>
<dbReference type="PANTHER" id="PTHR33098">
    <property type="entry name" value="COTTON FIBER (DUF761)"/>
    <property type="match status" value="1"/>
</dbReference>